<dbReference type="InterPro" id="IPR044066">
    <property type="entry name" value="TRIAD_supradom"/>
</dbReference>
<reference evidence="10 11" key="1">
    <citation type="submission" date="2016-04" db="EMBL/GenBank/DDBJ databases">
        <title>A degradative enzymes factory behind the ericoid mycorrhizal symbiosis.</title>
        <authorList>
            <consortium name="DOE Joint Genome Institute"/>
            <person name="Martino E."/>
            <person name="Morin E."/>
            <person name="Grelet G."/>
            <person name="Kuo A."/>
            <person name="Kohler A."/>
            <person name="Daghino S."/>
            <person name="Barry K."/>
            <person name="Choi C."/>
            <person name="Cichocki N."/>
            <person name="Clum A."/>
            <person name="Copeland A."/>
            <person name="Hainaut M."/>
            <person name="Haridas S."/>
            <person name="Labutti K."/>
            <person name="Lindquist E."/>
            <person name="Lipzen A."/>
            <person name="Khouja H.-R."/>
            <person name="Murat C."/>
            <person name="Ohm R."/>
            <person name="Olson A."/>
            <person name="Spatafora J."/>
            <person name="Veneault-Fourrey C."/>
            <person name="Henrissat B."/>
            <person name="Grigoriev I."/>
            <person name="Martin F."/>
            <person name="Perotto S."/>
        </authorList>
    </citation>
    <scope>NUCLEOTIDE SEQUENCE [LARGE SCALE GENOMIC DNA]</scope>
    <source>
        <strain evidence="10 11">F</strain>
    </source>
</reference>
<dbReference type="SUPFAM" id="SSF57850">
    <property type="entry name" value="RING/U-box"/>
    <property type="match status" value="2"/>
</dbReference>
<keyword evidence="11" id="KW-1185">Reference proteome</keyword>
<proteinExistence type="predicted"/>
<organism evidence="10 11">
    <name type="scientific">Hyaloscypha variabilis (strain UAMH 11265 / GT02V1 / F)</name>
    <name type="common">Meliniomyces variabilis</name>
    <dbReference type="NCBI Taxonomy" id="1149755"/>
    <lineage>
        <taxon>Eukaryota</taxon>
        <taxon>Fungi</taxon>
        <taxon>Dikarya</taxon>
        <taxon>Ascomycota</taxon>
        <taxon>Pezizomycotina</taxon>
        <taxon>Leotiomycetes</taxon>
        <taxon>Helotiales</taxon>
        <taxon>Hyaloscyphaceae</taxon>
        <taxon>Hyaloscypha</taxon>
        <taxon>Hyaloscypha variabilis</taxon>
    </lineage>
</organism>
<dbReference type="GO" id="GO:0008270">
    <property type="term" value="F:zinc ion binding"/>
    <property type="evidence" value="ECO:0007669"/>
    <property type="project" value="UniProtKB-KW"/>
</dbReference>
<dbReference type="CDD" id="cd20336">
    <property type="entry name" value="Rcat_RBR"/>
    <property type="match status" value="1"/>
</dbReference>
<dbReference type="PROSITE" id="PS51873">
    <property type="entry name" value="TRIAD"/>
    <property type="match status" value="1"/>
</dbReference>
<dbReference type="InterPro" id="IPR031127">
    <property type="entry name" value="E3_UB_ligase_RBR"/>
</dbReference>
<evidence type="ECO:0000256" key="6">
    <source>
        <dbReference type="ARBA" id="ARBA00022771"/>
    </source>
</evidence>
<evidence type="ECO:0000256" key="1">
    <source>
        <dbReference type="ARBA" id="ARBA00001798"/>
    </source>
</evidence>
<evidence type="ECO:0000256" key="8">
    <source>
        <dbReference type="ARBA" id="ARBA00022833"/>
    </source>
</evidence>
<evidence type="ECO:0000256" key="5">
    <source>
        <dbReference type="ARBA" id="ARBA00022737"/>
    </source>
</evidence>
<keyword evidence="3" id="KW-0808">Transferase</keyword>
<evidence type="ECO:0000256" key="4">
    <source>
        <dbReference type="ARBA" id="ARBA00022723"/>
    </source>
</evidence>
<dbReference type="InterPro" id="IPR002867">
    <property type="entry name" value="IBR_dom"/>
</dbReference>
<feature type="domain" description="RING-type" evidence="9">
    <location>
        <begin position="1"/>
        <end position="225"/>
    </location>
</feature>
<dbReference type="SMART" id="SM00647">
    <property type="entry name" value="IBR"/>
    <property type="match status" value="2"/>
</dbReference>
<dbReference type="PANTHER" id="PTHR11685">
    <property type="entry name" value="RBR FAMILY RING FINGER AND IBR DOMAIN-CONTAINING"/>
    <property type="match status" value="1"/>
</dbReference>
<dbReference type="Pfam" id="PF01485">
    <property type="entry name" value="IBR"/>
    <property type="match status" value="1"/>
</dbReference>
<sequence length="243" mass="27474">MWNQIICPICCLDRKSCLLPAESIRKYADKATWERHKSLVARHAMQANPNFVWCLSGRCEWGEIHDLKSERFTCPTCNFQTCFKHQVPWHEGITRRQYDGLDEPPQLVEQKKKSSGLRDVLRILLRKLTRKPKPTSVSVDAAEVIKAKKTAALMAEASRQRGQVLKARAMIGKLSKKCPGQGYGVPIERASGCSRMSCSRCACDFCFTCLSLWENGHYESCNDRLAEGYAARANPRPPANVAR</sequence>
<dbReference type="GO" id="GO:0016567">
    <property type="term" value="P:protein ubiquitination"/>
    <property type="evidence" value="ECO:0007669"/>
    <property type="project" value="InterPro"/>
</dbReference>
<evidence type="ECO:0000313" key="11">
    <source>
        <dbReference type="Proteomes" id="UP000235786"/>
    </source>
</evidence>
<dbReference type="STRING" id="1149755.A0A2J6S3Y5"/>
<evidence type="ECO:0000256" key="7">
    <source>
        <dbReference type="ARBA" id="ARBA00022786"/>
    </source>
</evidence>
<name>A0A2J6S3Y5_HYAVF</name>
<evidence type="ECO:0000256" key="2">
    <source>
        <dbReference type="ARBA" id="ARBA00012251"/>
    </source>
</evidence>
<keyword evidence="5" id="KW-0677">Repeat</keyword>
<keyword evidence="7" id="KW-0833">Ubl conjugation pathway</keyword>
<evidence type="ECO:0000313" key="10">
    <source>
        <dbReference type="EMBL" id="PMD45490.1"/>
    </source>
</evidence>
<comment type="catalytic activity">
    <reaction evidence="1">
        <text>[E2 ubiquitin-conjugating enzyme]-S-ubiquitinyl-L-cysteine + [acceptor protein]-L-lysine = [E2 ubiquitin-conjugating enzyme]-L-cysteine + [acceptor protein]-N(6)-ubiquitinyl-L-lysine.</text>
        <dbReference type="EC" id="2.3.2.31"/>
    </reaction>
</comment>
<dbReference type="GO" id="GO:0061630">
    <property type="term" value="F:ubiquitin protein ligase activity"/>
    <property type="evidence" value="ECO:0007669"/>
    <property type="project" value="UniProtKB-EC"/>
</dbReference>
<protein>
    <recommendedName>
        <fullName evidence="2">RBR-type E3 ubiquitin transferase</fullName>
        <ecNumber evidence="2">2.3.2.31</ecNumber>
    </recommendedName>
</protein>
<dbReference type="AlphaFoldDB" id="A0A2J6S3Y5"/>
<dbReference type="EMBL" id="KZ613940">
    <property type="protein sequence ID" value="PMD45490.1"/>
    <property type="molecule type" value="Genomic_DNA"/>
</dbReference>
<dbReference type="OrthoDB" id="1431934at2759"/>
<keyword evidence="8" id="KW-0862">Zinc</keyword>
<keyword evidence="6" id="KW-0863">Zinc-finger</keyword>
<evidence type="ECO:0000259" key="9">
    <source>
        <dbReference type="PROSITE" id="PS51873"/>
    </source>
</evidence>
<dbReference type="EC" id="2.3.2.31" evidence="2"/>
<gene>
    <name evidence="10" type="ORF">L207DRAFT_578403</name>
</gene>
<evidence type="ECO:0000256" key="3">
    <source>
        <dbReference type="ARBA" id="ARBA00022679"/>
    </source>
</evidence>
<dbReference type="Gene3D" id="1.20.120.1750">
    <property type="match status" value="1"/>
</dbReference>
<keyword evidence="4" id="KW-0479">Metal-binding</keyword>
<dbReference type="Proteomes" id="UP000235786">
    <property type="component" value="Unassembled WGS sequence"/>
</dbReference>
<accession>A0A2J6S3Y5</accession>